<proteinExistence type="predicted"/>
<evidence type="ECO:0000313" key="2">
    <source>
        <dbReference type="Proteomes" id="UP000053557"/>
    </source>
</evidence>
<dbReference type="EMBL" id="LPVJ01000007">
    <property type="protein sequence ID" value="KUO97018.1"/>
    <property type="molecule type" value="Genomic_DNA"/>
</dbReference>
<keyword evidence="2" id="KW-1185">Reference proteome</keyword>
<protein>
    <recommendedName>
        <fullName evidence="3">ATP-grasp domain-containing protein</fullName>
    </recommendedName>
</protein>
<name>A0A101XT06_9BACL</name>
<accession>A0A101XT06</accession>
<comment type="caution">
    <text evidence="1">The sequence shown here is derived from an EMBL/GenBank/DDBJ whole genome shotgun (WGS) entry which is preliminary data.</text>
</comment>
<dbReference type="SUPFAM" id="SSF56059">
    <property type="entry name" value="Glutathione synthetase ATP-binding domain-like"/>
    <property type="match status" value="1"/>
</dbReference>
<gene>
    <name evidence="1" type="ORF">ATW55_07275</name>
</gene>
<dbReference type="AlphaFoldDB" id="A0A101XT06"/>
<evidence type="ECO:0000313" key="1">
    <source>
        <dbReference type="EMBL" id="KUO97018.1"/>
    </source>
</evidence>
<evidence type="ECO:0008006" key="3">
    <source>
        <dbReference type="Google" id="ProtNLM"/>
    </source>
</evidence>
<organism evidence="1 2">
    <name type="scientific">Ferroacidibacillus organovorans</name>
    <dbReference type="NCBI Taxonomy" id="1765683"/>
    <lineage>
        <taxon>Bacteria</taxon>
        <taxon>Bacillati</taxon>
        <taxon>Bacillota</taxon>
        <taxon>Bacilli</taxon>
        <taxon>Bacillales</taxon>
        <taxon>Alicyclobacillaceae</taxon>
        <taxon>Ferroacidibacillus</taxon>
    </lineage>
</organism>
<sequence>MSIGVLTASVTRGKPGGDITHFRRLVRLGEQMEIPILIYSLKPSGALETFAWNASAGGFSEIPMRQLPRVLYNRIPTRRLEQMDWVTSFKDRFLREGRTITNPGFLYKDELAKVWSRAPELSANLPVTLVSPSFEEALLAFREYPVWYLKPAHGKAGMGIKRLKCGDRAIEITHQEKGRMRTSELLDEKMVQAFWRNLPARFVLQREAKTLALDGCRADVRLLLHRDLRDGFTRSGAGVRIGPREGITTHVPNGGRLATLNKTLKSLYGKRSEEVDARIEEVVQAGARAIELGCGGVWCELSFDLGLSPEGTPILFEANAKPMKFDETRIETKGKMQLLRTLSHMARR</sequence>
<dbReference type="OrthoDB" id="7869153at2"/>
<dbReference type="InterPro" id="IPR026838">
    <property type="entry name" value="YheC/D"/>
</dbReference>
<reference evidence="1 2" key="1">
    <citation type="submission" date="2015-12" db="EMBL/GenBank/DDBJ databases">
        <title>Draft genome sequence of Acidibacillus ferrooxidans ITV001, isolated from a chalcopyrite acid mine drainage site in Brazil.</title>
        <authorList>
            <person name="Dall'Agnol H."/>
            <person name="Nancucheo I."/>
            <person name="Johnson B."/>
            <person name="Oliveira R."/>
            <person name="Leite L."/>
            <person name="Pylro V."/>
            <person name="Nunes G.L."/>
            <person name="Tzotzos G."/>
            <person name="Fernandes G.R."/>
            <person name="Dutra J."/>
            <person name="Orellana S.C."/>
            <person name="Oliveira G."/>
        </authorList>
    </citation>
    <scope>NUCLEOTIDE SEQUENCE [LARGE SCALE GENOMIC DNA]</scope>
    <source>
        <strain evidence="2">ITV01</strain>
    </source>
</reference>
<dbReference type="Pfam" id="PF14398">
    <property type="entry name" value="ATPgrasp_YheCD"/>
    <property type="match status" value="1"/>
</dbReference>
<dbReference type="RefSeq" id="WP_067711983.1">
    <property type="nucleotide sequence ID" value="NZ_LPVJ01000007.1"/>
</dbReference>
<dbReference type="Proteomes" id="UP000053557">
    <property type="component" value="Unassembled WGS sequence"/>
</dbReference>